<proteinExistence type="predicted"/>
<dbReference type="GO" id="GO:0003676">
    <property type="term" value="F:nucleic acid binding"/>
    <property type="evidence" value="ECO:0007669"/>
    <property type="project" value="InterPro"/>
</dbReference>
<gene>
    <name evidence="2" type="ORF">LTRI10_LOCUS12794</name>
</gene>
<sequence>MVCRWDGATKSGSHSAGGMIILHQAGLVILARGIQFPDLDDPMVVELLVLREAILWCLSMGLLEIRFEGDVKVVVDKIHQSDTRDSRMGVVLEEVVHL</sequence>
<dbReference type="PANTHER" id="PTHR47074">
    <property type="entry name" value="BNAC02G40300D PROTEIN"/>
    <property type="match status" value="1"/>
</dbReference>
<protein>
    <recommendedName>
        <fullName evidence="1">RNase H type-1 domain-containing protein</fullName>
    </recommendedName>
</protein>
<dbReference type="PANTHER" id="PTHR47074:SF48">
    <property type="entry name" value="POLYNUCLEOTIDYL TRANSFERASE, RIBONUCLEASE H-LIKE SUPERFAMILY PROTEIN"/>
    <property type="match status" value="1"/>
</dbReference>
<dbReference type="Pfam" id="PF13456">
    <property type="entry name" value="RVT_3"/>
    <property type="match status" value="1"/>
</dbReference>
<reference evidence="2 3" key="1">
    <citation type="submission" date="2024-04" db="EMBL/GenBank/DDBJ databases">
        <authorList>
            <person name="Fracassetti M."/>
        </authorList>
    </citation>
    <scope>NUCLEOTIDE SEQUENCE [LARGE SCALE GENOMIC DNA]</scope>
</reference>
<evidence type="ECO:0000313" key="3">
    <source>
        <dbReference type="Proteomes" id="UP001497516"/>
    </source>
</evidence>
<dbReference type="GO" id="GO:0004523">
    <property type="term" value="F:RNA-DNA hybrid ribonuclease activity"/>
    <property type="evidence" value="ECO:0007669"/>
    <property type="project" value="InterPro"/>
</dbReference>
<organism evidence="2 3">
    <name type="scientific">Linum trigynum</name>
    <dbReference type="NCBI Taxonomy" id="586398"/>
    <lineage>
        <taxon>Eukaryota</taxon>
        <taxon>Viridiplantae</taxon>
        <taxon>Streptophyta</taxon>
        <taxon>Embryophyta</taxon>
        <taxon>Tracheophyta</taxon>
        <taxon>Spermatophyta</taxon>
        <taxon>Magnoliopsida</taxon>
        <taxon>eudicotyledons</taxon>
        <taxon>Gunneridae</taxon>
        <taxon>Pentapetalae</taxon>
        <taxon>rosids</taxon>
        <taxon>fabids</taxon>
        <taxon>Malpighiales</taxon>
        <taxon>Linaceae</taxon>
        <taxon>Linum</taxon>
    </lineage>
</organism>
<name>A0AAV2D9Y9_9ROSI</name>
<dbReference type="InterPro" id="IPR002156">
    <property type="entry name" value="RNaseH_domain"/>
</dbReference>
<dbReference type="InterPro" id="IPR052929">
    <property type="entry name" value="RNase_H-like_EbsB-rel"/>
</dbReference>
<evidence type="ECO:0000259" key="1">
    <source>
        <dbReference type="Pfam" id="PF13456"/>
    </source>
</evidence>
<dbReference type="AlphaFoldDB" id="A0AAV2D9Y9"/>
<dbReference type="EMBL" id="OZ034815">
    <property type="protein sequence ID" value="CAL1370686.1"/>
    <property type="molecule type" value="Genomic_DNA"/>
</dbReference>
<accession>A0AAV2D9Y9</accession>
<feature type="domain" description="RNase H type-1" evidence="1">
    <location>
        <begin position="6"/>
        <end position="97"/>
    </location>
</feature>
<evidence type="ECO:0000313" key="2">
    <source>
        <dbReference type="EMBL" id="CAL1370686.1"/>
    </source>
</evidence>
<dbReference type="Proteomes" id="UP001497516">
    <property type="component" value="Chromosome 2"/>
</dbReference>
<keyword evidence="3" id="KW-1185">Reference proteome</keyword>